<protein>
    <recommendedName>
        <fullName evidence="1">TNase-like domain-containing protein</fullName>
    </recommendedName>
</protein>
<organism evidence="2">
    <name type="scientific">viral metagenome</name>
    <dbReference type="NCBI Taxonomy" id="1070528"/>
    <lineage>
        <taxon>unclassified sequences</taxon>
        <taxon>metagenomes</taxon>
        <taxon>organismal metagenomes</taxon>
    </lineage>
</organism>
<dbReference type="SUPFAM" id="SSF50199">
    <property type="entry name" value="Staphylococcal nuclease"/>
    <property type="match status" value="1"/>
</dbReference>
<evidence type="ECO:0000313" key="2">
    <source>
        <dbReference type="EMBL" id="QHT98414.1"/>
    </source>
</evidence>
<name>A0A6C0IYH9_9ZZZZ</name>
<dbReference type="PROSITE" id="PS50830">
    <property type="entry name" value="TNASE_3"/>
    <property type="match status" value="1"/>
</dbReference>
<dbReference type="AlphaFoldDB" id="A0A6C0IYH9"/>
<evidence type="ECO:0000259" key="1">
    <source>
        <dbReference type="PROSITE" id="PS50830"/>
    </source>
</evidence>
<dbReference type="EMBL" id="MN740292">
    <property type="protein sequence ID" value="QHT98414.1"/>
    <property type="molecule type" value="Genomic_DNA"/>
</dbReference>
<accession>A0A6C0IYH9</accession>
<feature type="domain" description="TNase-like" evidence="1">
    <location>
        <begin position="12"/>
        <end position="159"/>
    </location>
</feature>
<reference evidence="2" key="1">
    <citation type="journal article" date="2020" name="Nature">
        <title>Giant virus diversity and host interactions through global metagenomics.</title>
        <authorList>
            <person name="Schulz F."/>
            <person name="Roux S."/>
            <person name="Paez-Espino D."/>
            <person name="Jungbluth S."/>
            <person name="Walsh D.A."/>
            <person name="Denef V.J."/>
            <person name="McMahon K.D."/>
            <person name="Konstantinidis K.T."/>
            <person name="Eloe-Fadrosh E.A."/>
            <person name="Kyrpides N.C."/>
            <person name="Woyke T."/>
        </authorList>
    </citation>
    <scope>NUCLEOTIDE SEQUENCE</scope>
    <source>
        <strain evidence="2">GVMAG-M-3300025652-16</strain>
    </source>
</reference>
<dbReference type="InterPro" id="IPR035437">
    <property type="entry name" value="SNase_OB-fold_sf"/>
</dbReference>
<dbReference type="Pfam" id="PF00565">
    <property type="entry name" value="SNase"/>
    <property type="match status" value="1"/>
</dbReference>
<dbReference type="Gene3D" id="2.40.50.90">
    <property type="match status" value="1"/>
</dbReference>
<dbReference type="InterPro" id="IPR016071">
    <property type="entry name" value="Staphylococal_nuclease_OB-fold"/>
</dbReference>
<dbReference type="SMART" id="SM00318">
    <property type="entry name" value="SNc"/>
    <property type="match status" value="1"/>
</dbReference>
<sequence>MSSYNVEACNFKYRVSSLERVVDGDTIDVNIDLGFDVCTKQRVRLLGIDTPESRTRDTEEKKFGLLSKKKLKEWCLKAVASEKDDVEIELRCPEADSRGKFGRVLAEVWVCEDGVWTNVNQWLVDEGYAVPYGAQNKSLVEGLHLENRKKLIERGEVQL</sequence>
<proteinExistence type="predicted"/>